<evidence type="ECO:0000313" key="2">
    <source>
        <dbReference type="EMBL" id="SFR11311.1"/>
    </source>
</evidence>
<proteinExistence type="predicted"/>
<dbReference type="Pfam" id="PF07796">
    <property type="entry name" value="DUF1638"/>
    <property type="match status" value="1"/>
</dbReference>
<gene>
    <name evidence="2" type="ORF">SAMN05660706_12276</name>
</gene>
<feature type="domain" description="DUF1638" evidence="1">
    <location>
        <begin position="30"/>
        <end position="180"/>
    </location>
</feature>
<dbReference type="RefSeq" id="WP_092485141.1">
    <property type="nucleotide sequence ID" value="NZ_FOYM01000022.1"/>
</dbReference>
<dbReference type="EMBL" id="FOYM01000022">
    <property type="protein sequence ID" value="SFR11311.1"/>
    <property type="molecule type" value="Genomic_DNA"/>
</dbReference>
<accession>A0A1I6E180</accession>
<dbReference type="AlphaFoldDB" id="A0A1I6E180"/>
<protein>
    <recommendedName>
        <fullName evidence="1">DUF1638 domain-containing protein</fullName>
    </recommendedName>
</protein>
<dbReference type="OrthoDB" id="5430678at2"/>
<evidence type="ECO:0000259" key="1">
    <source>
        <dbReference type="Pfam" id="PF07796"/>
    </source>
</evidence>
<dbReference type="Proteomes" id="UP000199584">
    <property type="component" value="Unassembled WGS sequence"/>
</dbReference>
<keyword evidence="3" id="KW-1185">Reference proteome</keyword>
<sequence>MSGKKILCCGILRHELEHLLGEQNTDITYIDAALHVDLDKLAQSVTENLRGIAGINIPLIIGNQCHPEIEQIAAEHGGRVIQAKSCIEMLLGEKMAELDAEAKTFYLTSGWLENWRKIFMEGLGWDAVDARQNFGYYDRILLLDTGIVPIDDMNLLEFYDYAQVPVETIPVDLDNLRKLLEQLLNG</sequence>
<dbReference type="STRING" id="39060.SAMN05660706_12276"/>
<name>A0A1I6E180_9FIRM</name>
<organism evidence="2 3">
    <name type="scientific">Desulfoscipio geothermicus DSM 3669</name>
    <dbReference type="NCBI Taxonomy" id="1121426"/>
    <lineage>
        <taxon>Bacteria</taxon>
        <taxon>Bacillati</taxon>
        <taxon>Bacillota</taxon>
        <taxon>Clostridia</taxon>
        <taxon>Eubacteriales</taxon>
        <taxon>Desulfallaceae</taxon>
        <taxon>Desulfoscipio</taxon>
    </lineage>
</organism>
<evidence type="ECO:0000313" key="3">
    <source>
        <dbReference type="Proteomes" id="UP000199584"/>
    </source>
</evidence>
<reference evidence="3" key="1">
    <citation type="submission" date="2016-10" db="EMBL/GenBank/DDBJ databases">
        <authorList>
            <person name="Varghese N."/>
            <person name="Submissions S."/>
        </authorList>
    </citation>
    <scope>NUCLEOTIDE SEQUENCE [LARGE SCALE GENOMIC DNA]</scope>
    <source>
        <strain evidence="3">DSM 3669</strain>
    </source>
</reference>
<dbReference type="InterPro" id="IPR012437">
    <property type="entry name" value="DUF1638"/>
</dbReference>